<dbReference type="HOGENOM" id="CLU_1015252_0_0_0"/>
<name>F8L6F7_SIMNZ</name>
<keyword evidence="2" id="KW-1185">Reference proteome</keyword>
<reference evidence="1 2" key="2">
    <citation type="journal article" date="2011" name="Mol. Biol. Evol.">
        <title>Unity in variety--the pan-genome of the Chlamydiae.</title>
        <authorList>
            <person name="Collingro A."/>
            <person name="Tischler P."/>
            <person name="Weinmaier T."/>
            <person name="Penz T."/>
            <person name="Heinz E."/>
            <person name="Brunham R.C."/>
            <person name="Read T.D."/>
            <person name="Bavoil P.M."/>
            <person name="Sachse K."/>
            <person name="Kahane S."/>
            <person name="Friedman M.G."/>
            <person name="Rattei T."/>
            <person name="Myers G.S."/>
            <person name="Horn M."/>
        </authorList>
    </citation>
    <scope>NUCLEOTIDE SEQUENCE [LARGE SCALE GENOMIC DNA]</scope>
    <source>
        <strain evidence="2">ATCC VR-1471 / Z</strain>
    </source>
</reference>
<evidence type="ECO:0000313" key="1">
    <source>
        <dbReference type="EMBL" id="CCB88289.1"/>
    </source>
</evidence>
<dbReference type="EMBL" id="FR872582">
    <property type="protein sequence ID" value="CCB88289.1"/>
    <property type="molecule type" value="Genomic_DNA"/>
</dbReference>
<dbReference type="AlphaFoldDB" id="F8L6F7"/>
<reference key="1">
    <citation type="journal article" date="2011" name="Mol. Biol. Evol.">
        <title>Unity in variety -- the pan-genome of the Chlamydiae.</title>
        <authorList>
            <person name="Collingro A."/>
            <person name="Tischler P."/>
            <person name="Weinmaier T."/>
            <person name="Penz T."/>
            <person name="Heinz E."/>
            <person name="Brunham R.C."/>
            <person name="Read T.D."/>
            <person name="Bavoil P.M."/>
            <person name="Sachse K."/>
            <person name="Kahane S."/>
            <person name="Friedman M.G."/>
            <person name="Rattei T."/>
            <person name="Myers G.S.A."/>
            <person name="Horn M."/>
        </authorList>
    </citation>
    <scope>NUCLEOTIDE SEQUENCE</scope>
    <source>
        <strain>Z</strain>
    </source>
</reference>
<dbReference type="RefSeq" id="WP_013942756.1">
    <property type="nucleotide sequence ID" value="NC_015713.1"/>
</dbReference>
<protein>
    <submittedName>
        <fullName evidence="1">Uncharacterized protein</fullName>
    </submittedName>
</protein>
<evidence type="ECO:0000313" key="2">
    <source>
        <dbReference type="Proteomes" id="UP000000496"/>
    </source>
</evidence>
<gene>
    <name evidence="1" type="ordered locus">SNE_A04120</name>
</gene>
<organism evidence="1 2">
    <name type="scientific">Simkania negevensis (strain ATCC VR-1471 / DSM 27360 / Z)</name>
    <dbReference type="NCBI Taxonomy" id="331113"/>
    <lineage>
        <taxon>Bacteria</taxon>
        <taxon>Pseudomonadati</taxon>
        <taxon>Chlamydiota</taxon>
        <taxon>Chlamydiia</taxon>
        <taxon>Parachlamydiales</taxon>
        <taxon>Simkaniaceae</taxon>
        <taxon>Simkania</taxon>
    </lineage>
</organism>
<proteinExistence type="predicted"/>
<dbReference type="Proteomes" id="UP000000496">
    <property type="component" value="Chromosome gsn.131"/>
</dbReference>
<sequence length="274" mass="31304">MSFNTRTVKGDPFPAEVPDFLMRGESLFGEVREAKPQIPRQILGFPPLLNDAVKILFSEGNPFDEYAHAHGEHYHFTVAVDVDVQDGHVKTADLEKFGLHYEGETVSKQVLLKDLILPRKLTTEADWTVLSSHPKNPNITVRLAPHSSLNGTEHLMARMIYGLHKVMWRNDLKSLEKSELSYESKVRAKEQYRLDFEGAVESCLHKYGVQGKLHFDLTPAPVDLTERFFRAYVQYCRDPETTALQEIIEWGQQNSHLSEVQKLYQVAKELGIIS</sequence>
<accession>F8L6F7</accession>
<dbReference type="KEGG" id="sng:SNE_A04120"/>